<dbReference type="EMBL" id="FOWD01000010">
    <property type="protein sequence ID" value="SFO13655.1"/>
    <property type="molecule type" value="Genomic_DNA"/>
</dbReference>
<feature type="signal peptide" evidence="2">
    <location>
        <begin position="1"/>
        <end position="23"/>
    </location>
</feature>
<evidence type="ECO:0000256" key="2">
    <source>
        <dbReference type="SAM" id="SignalP"/>
    </source>
</evidence>
<keyword evidence="2" id="KW-0732">Signal</keyword>
<dbReference type="RefSeq" id="WP_091685812.1">
    <property type="nucleotide sequence ID" value="NZ_BAABFM010000061.1"/>
</dbReference>
<dbReference type="STRING" id="1527.SAMN04489757_11080"/>
<evidence type="ECO:0000256" key="1">
    <source>
        <dbReference type="SAM" id="MobiDB-lite"/>
    </source>
</evidence>
<gene>
    <name evidence="3" type="ORF">SAMN04489757_11080</name>
</gene>
<dbReference type="SUPFAM" id="SSF53850">
    <property type="entry name" value="Periplasmic binding protein-like II"/>
    <property type="match status" value="1"/>
</dbReference>
<dbReference type="AlphaFoldDB" id="A0A1I5EQ62"/>
<evidence type="ECO:0000313" key="4">
    <source>
        <dbReference type="Proteomes" id="UP000198806"/>
    </source>
</evidence>
<dbReference type="Proteomes" id="UP000198806">
    <property type="component" value="Unassembled WGS sequence"/>
</dbReference>
<name>A0A1I5EQ62_9FIRM</name>
<accession>A0A1I5EQ62</accession>
<keyword evidence="4" id="KW-1185">Reference proteome</keyword>
<reference evidence="3 4" key="1">
    <citation type="submission" date="2016-10" db="EMBL/GenBank/DDBJ databases">
        <authorList>
            <person name="de Groot N.N."/>
        </authorList>
    </citation>
    <scope>NUCLEOTIDE SEQUENCE [LARGE SCALE GENOMIC DNA]</scope>
    <source>
        <strain evidence="3 4">DSM 1283</strain>
    </source>
</reference>
<sequence>MKGKKIAKVLTMLLILATMFSMVGCSKKGEEDNTETKTETSGKTETAETSKEGEGTAKALADYEKVNTFKYFGMGSGVETDQFNNSPTAQLVKEHTGYDVYYDQAPADPIDAQTAITNIFMLKSDYQAVKVSKEQFYTLLEMDALLPITEYVNASTNLKEVITDFGWQTATKDGEIYAIPQKNARLASNTAIAFRLDWLNEYNTANPNAQIPVPSKENNYSMTLSDFKTMLTYFATKVPAGGKAMAIDVQTVYQENILPAFGIYNEWAEVDGKLEYAINQPGFEDYMKYMEDLFDNGLIQYQATANDAGAAKSLQARTVGAGRIPHWNAATIEATDTAATDDSISYIQALVPDESKGDPNAVRVFAQQGYGFYTVIPKYSTPEQAAAVIDWADKKLDKDFFLEMVLGTEGETYTVENGEYYPILPTFDEKQGLADKFMDGIREDDYATYWLCRTRKTEAQDKMFSIANYNIEKTGIQNPITVMPPNTAYDTYYTAANIEVKDTLVTTLFEKGTSLSVDDIKAVFNGLQGEEITASVNEWYQNWELKDSFNAVEPR</sequence>
<proteinExistence type="predicted"/>
<organism evidence="3 4">
    <name type="scientific">Anaerocolumna aminovalerica</name>
    <dbReference type="NCBI Taxonomy" id="1527"/>
    <lineage>
        <taxon>Bacteria</taxon>
        <taxon>Bacillati</taxon>
        <taxon>Bacillota</taxon>
        <taxon>Clostridia</taxon>
        <taxon>Lachnospirales</taxon>
        <taxon>Lachnospiraceae</taxon>
        <taxon>Anaerocolumna</taxon>
    </lineage>
</organism>
<protein>
    <submittedName>
        <fullName evidence="3">ABC-type glycerol-3-phosphate transport system, substrate-binding protein</fullName>
    </submittedName>
</protein>
<dbReference type="PROSITE" id="PS51257">
    <property type="entry name" value="PROKAR_LIPOPROTEIN"/>
    <property type="match status" value="1"/>
</dbReference>
<dbReference type="OrthoDB" id="2644263at2"/>
<evidence type="ECO:0000313" key="3">
    <source>
        <dbReference type="EMBL" id="SFO13655.1"/>
    </source>
</evidence>
<feature type="region of interest" description="Disordered" evidence="1">
    <location>
        <begin position="27"/>
        <end position="56"/>
    </location>
</feature>
<feature type="chain" id="PRO_5039716531" evidence="2">
    <location>
        <begin position="24"/>
        <end position="555"/>
    </location>
</feature>
<dbReference type="Gene3D" id="3.40.190.10">
    <property type="entry name" value="Periplasmic binding protein-like II"/>
    <property type="match status" value="2"/>
</dbReference>